<comment type="similarity">
    <text evidence="6">Belongs to the biotin--protein ligase family.</text>
</comment>
<evidence type="ECO:0000313" key="8">
    <source>
        <dbReference type="EMBL" id="SDW83239.1"/>
    </source>
</evidence>
<gene>
    <name evidence="6" type="primary">birA</name>
    <name evidence="8" type="ORF">SAMN04489725_11658</name>
</gene>
<evidence type="ECO:0000256" key="4">
    <source>
        <dbReference type="ARBA" id="ARBA00023125"/>
    </source>
</evidence>
<dbReference type="NCBIfam" id="TIGR00121">
    <property type="entry name" value="birA_ligase"/>
    <property type="match status" value="1"/>
</dbReference>
<comment type="caution">
    <text evidence="6">Lacks conserved residue(s) required for the propagation of feature annotation.</text>
</comment>
<dbReference type="InterPro" id="IPR036388">
    <property type="entry name" value="WH-like_DNA-bd_sf"/>
</dbReference>
<dbReference type="CDD" id="cd00090">
    <property type="entry name" value="HTH_ARSR"/>
    <property type="match status" value="1"/>
</dbReference>
<evidence type="ECO:0000256" key="3">
    <source>
        <dbReference type="ARBA" id="ARBA00022840"/>
    </source>
</evidence>
<dbReference type="GO" id="GO:0016740">
    <property type="term" value="F:transferase activity"/>
    <property type="evidence" value="ECO:0007669"/>
    <property type="project" value="UniProtKB-ARBA"/>
</dbReference>
<dbReference type="InterPro" id="IPR036390">
    <property type="entry name" value="WH_DNA-bd_sf"/>
</dbReference>
<dbReference type="PROSITE" id="PS51733">
    <property type="entry name" value="BPL_LPL_CATALYTIC"/>
    <property type="match status" value="1"/>
</dbReference>
<dbReference type="InterPro" id="IPR004408">
    <property type="entry name" value="Biotin_CoA_COase_ligase"/>
</dbReference>
<dbReference type="Gene3D" id="3.30.930.10">
    <property type="entry name" value="Bira Bifunctional Protein, Domain 2"/>
    <property type="match status" value="1"/>
</dbReference>
<protein>
    <recommendedName>
        <fullName evidence="6">Bifunctional ligase/repressor BirA</fullName>
    </recommendedName>
    <alternativeName>
        <fullName evidence="6">Biotin--[acetyl-CoA-carboxylase] ligase</fullName>
        <ecNumber evidence="6">6.3.4.15</ecNumber>
    </alternativeName>
    <alternativeName>
        <fullName evidence="6">Biotin--protein ligase</fullName>
    </alternativeName>
    <alternativeName>
        <fullName evidence="6">Biotin-[acetyl-CoA carboxylase] synthetase</fullName>
    </alternativeName>
</protein>
<keyword evidence="6" id="KW-0805">Transcription regulation</keyword>
<dbReference type="Gene3D" id="1.10.10.10">
    <property type="entry name" value="Winged helix-like DNA-binding domain superfamily/Winged helix DNA-binding domain"/>
    <property type="match status" value="1"/>
</dbReference>
<dbReference type="EMBL" id="FNOJ01000016">
    <property type="protein sequence ID" value="SDW83239.1"/>
    <property type="molecule type" value="Genomic_DNA"/>
</dbReference>
<dbReference type="GO" id="GO:0006355">
    <property type="term" value="P:regulation of DNA-templated transcription"/>
    <property type="evidence" value="ECO:0007669"/>
    <property type="project" value="UniProtKB-UniRule"/>
</dbReference>
<feature type="binding site" evidence="6">
    <location>
        <begin position="97"/>
        <end position="99"/>
    </location>
    <ligand>
        <name>biotin</name>
        <dbReference type="ChEBI" id="CHEBI:57586"/>
    </ligand>
</feature>
<dbReference type="GO" id="GO:0004077">
    <property type="term" value="F:biotin--[biotin carboxyl-carrier protein] ligase activity"/>
    <property type="evidence" value="ECO:0007669"/>
    <property type="project" value="UniProtKB-UniRule"/>
</dbReference>
<dbReference type="PANTHER" id="PTHR12835:SF5">
    <property type="entry name" value="BIOTIN--PROTEIN LIGASE"/>
    <property type="match status" value="1"/>
</dbReference>
<reference evidence="9" key="1">
    <citation type="submission" date="2016-10" db="EMBL/GenBank/DDBJ databases">
        <authorList>
            <person name="Varghese N."/>
        </authorList>
    </citation>
    <scope>NUCLEOTIDE SEQUENCE [LARGE SCALE GENOMIC DNA]</scope>
    <source>
        <strain evidence="9">DSM 12489</strain>
    </source>
</reference>
<dbReference type="GO" id="GO:0005737">
    <property type="term" value="C:cytoplasm"/>
    <property type="evidence" value="ECO:0007669"/>
    <property type="project" value="TreeGrafter"/>
</dbReference>
<keyword evidence="5 6" id="KW-0092">Biotin</keyword>
<keyword evidence="1 6" id="KW-0436">Ligase</keyword>
<dbReference type="AlphaFoldDB" id="A0A1H2WTE8"/>
<keyword evidence="4 6" id="KW-0238">DNA-binding</keyword>
<keyword evidence="3 6" id="KW-0067">ATP-binding</keyword>
<sequence>MNFDENPVRDRLIALFAEAAGPVSGEELSHALGLSRTAIWKQIKALEQVGFAFAASPRVGYRAVTIPDELMAPLVEPHLPLTASLGRPLFWAAERASTNVTALEWAAQGLPHGSVVTAAVQTGGKGRRERAWVSPQGGMWFSVLVRQPCALHHAPDLTLLASLAVWRALAESGVSAEIKWPNDILVAGQKVCGILAQMRADGEWVDHAVIGIGINANFPAEQLPEEIRHRATTILSACGFALERPRVLAAILTELDRLYRGLATGEGFASVRREWLAHCQTIGRDVEVAIGNEIVRGKAVDVDDQGSLLVELADGNVRQLHSGEVLFSGSENLR</sequence>
<dbReference type="PANTHER" id="PTHR12835">
    <property type="entry name" value="BIOTIN PROTEIN LIGASE"/>
    <property type="match status" value="1"/>
</dbReference>
<dbReference type="InterPro" id="IPR013196">
    <property type="entry name" value="HTH_11"/>
</dbReference>
<keyword evidence="6" id="KW-0804">Transcription</keyword>
<feature type="binding site" evidence="6">
    <location>
        <position position="121"/>
    </location>
    <ligand>
        <name>biotin</name>
        <dbReference type="ChEBI" id="CHEBI:57586"/>
    </ligand>
</feature>
<dbReference type="InterPro" id="IPR045864">
    <property type="entry name" value="aa-tRNA-synth_II/BPL/LPL"/>
</dbReference>
<dbReference type="InterPro" id="IPR003142">
    <property type="entry name" value="BPL_C"/>
</dbReference>
<dbReference type="EC" id="6.3.4.15" evidence="6"/>
<evidence type="ECO:0000313" key="9">
    <source>
        <dbReference type="Proteomes" id="UP000182589"/>
    </source>
</evidence>
<comment type="function">
    <text evidence="6">Acts both as a biotin--[acetyl-CoA-carboxylase] ligase and a repressor.</text>
</comment>
<dbReference type="InterPro" id="IPR008988">
    <property type="entry name" value="Transcriptional_repressor_C"/>
</dbReference>
<evidence type="ECO:0000256" key="5">
    <source>
        <dbReference type="ARBA" id="ARBA00023267"/>
    </source>
</evidence>
<evidence type="ECO:0000256" key="6">
    <source>
        <dbReference type="HAMAP-Rule" id="MF_00978"/>
    </source>
</evidence>
<dbReference type="GO" id="GO:0005524">
    <property type="term" value="F:ATP binding"/>
    <property type="evidence" value="ECO:0007669"/>
    <property type="project" value="UniProtKB-UniRule"/>
</dbReference>
<name>A0A1H2WTE8_9BACL</name>
<dbReference type="GO" id="GO:0009249">
    <property type="term" value="P:protein lipoylation"/>
    <property type="evidence" value="ECO:0007669"/>
    <property type="project" value="UniProtKB-ARBA"/>
</dbReference>
<dbReference type="SUPFAM" id="SSF46785">
    <property type="entry name" value="Winged helix' DNA-binding domain"/>
    <property type="match status" value="1"/>
</dbReference>
<dbReference type="RefSeq" id="WP_074693514.1">
    <property type="nucleotide sequence ID" value="NZ_FNOJ01000016.1"/>
</dbReference>
<dbReference type="InterPro" id="IPR030855">
    <property type="entry name" value="Bifunct_BirA"/>
</dbReference>
<dbReference type="CDD" id="cd16442">
    <property type="entry name" value="BPL"/>
    <property type="match status" value="1"/>
</dbReference>
<dbReference type="SUPFAM" id="SSF55681">
    <property type="entry name" value="Class II aaRS and biotin synthetases"/>
    <property type="match status" value="1"/>
</dbReference>
<dbReference type="InterPro" id="IPR011991">
    <property type="entry name" value="ArsR-like_HTH"/>
</dbReference>
<keyword evidence="2 6" id="KW-0547">Nucleotide-binding</keyword>
<dbReference type="Proteomes" id="UP000182589">
    <property type="component" value="Unassembled WGS sequence"/>
</dbReference>
<dbReference type="HAMAP" id="MF_00978">
    <property type="entry name" value="Bifunct_BirA"/>
    <property type="match status" value="1"/>
</dbReference>
<evidence type="ECO:0000256" key="1">
    <source>
        <dbReference type="ARBA" id="ARBA00022598"/>
    </source>
</evidence>
<keyword evidence="6" id="KW-0678">Repressor</keyword>
<dbReference type="GO" id="GO:0003677">
    <property type="term" value="F:DNA binding"/>
    <property type="evidence" value="ECO:0007669"/>
    <property type="project" value="UniProtKB-UniRule"/>
</dbReference>
<dbReference type="SUPFAM" id="SSF50037">
    <property type="entry name" value="C-terminal domain of transcriptional repressors"/>
    <property type="match status" value="1"/>
</dbReference>
<organism evidence="8 9">
    <name type="scientific">Alicyclobacillus hesperidum</name>
    <dbReference type="NCBI Taxonomy" id="89784"/>
    <lineage>
        <taxon>Bacteria</taxon>
        <taxon>Bacillati</taxon>
        <taxon>Bacillota</taxon>
        <taxon>Bacilli</taxon>
        <taxon>Bacillales</taxon>
        <taxon>Alicyclobacillaceae</taxon>
        <taxon>Alicyclobacillus</taxon>
    </lineage>
</organism>
<proteinExistence type="inferred from homology"/>
<dbReference type="Gene3D" id="2.30.30.100">
    <property type="match status" value="1"/>
</dbReference>
<feature type="domain" description="BPL/LPL catalytic" evidence="7">
    <location>
        <begin position="84"/>
        <end position="263"/>
    </location>
</feature>
<feature type="binding site" evidence="6">
    <location>
        <position position="190"/>
    </location>
    <ligand>
        <name>biotin</name>
        <dbReference type="ChEBI" id="CHEBI:57586"/>
    </ligand>
</feature>
<dbReference type="Pfam" id="PF02237">
    <property type="entry name" value="BPL_C"/>
    <property type="match status" value="1"/>
</dbReference>
<dbReference type="InterPro" id="IPR004143">
    <property type="entry name" value="BPL_LPL_catalytic"/>
</dbReference>
<dbReference type="Pfam" id="PF03099">
    <property type="entry name" value="BPL_LplA_LipB"/>
    <property type="match status" value="1"/>
</dbReference>
<feature type="DNA-binding region" description="H-T-H motif" evidence="6">
    <location>
        <begin position="25"/>
        <end position="44"/>
    </location>
</feature>
<comment type="catalytic activity">
    <reaction evidence="6">
        <text>biotin + L-lysyl-[protein] + ATP = N(6)-biotinyl-L-lysyl-[protein] + AMP + diphosphate + H(+)</text>
        <dbReference type="Rhea" id="RHEA:11756"/>
        <dbReference type="Rhea" id="RHEA-COMP:9752"/>
        <dbReference type="Rhea" id="RHEA-COMP:10505"/>
        <dbReference type="ChEBI" id="CHEBI:15378"/>
        <dbReference type="ChEBI" id="CHEBI:29969"/>
        <dbReference type="ChEBI" id="CHEBI:30616"/>
        <dbReference type="ChEBI" id="CHEBI:33019"/>
        <dbReference type="ChEBI" id="CHEBI:57586"/>
        <dbReference type="ChEBI" id="CHEBI:83144"/>
        <dbReference type="ChEBI" id="CHEBI:456215"/>
        <dbReference type="EC" id="6.3.4.15"/>
    </reaction>
</comment>
<keyword evidence="9" id="KW-1185">Reference proteome</keyword>
<accession>A0A1H2WTE8</accession>
<dbReference type="Pfam" id="PF08279">
    <property type="entry name" value="HTH_11"/>
    <property type="match status" value="1"/>
</dbReference>
<evidence type="ECO:0000259" key="7">
    <source>
        <dbReference type="PROSITE" id="PS51733"/>
    </source>
</evidence>
<dbReference type="STRING" id="89784.SAMN04489725_11658"/>
<evidence type="ECO:0000256" key="2">
    <source>
        <dbReference type="ARBA" id="ARBA00022741"/>
    </source>
</evidence>